<gene>
    <name evidence="1" type="ORF">QR98_0012180</name>
</gene>
<sequence length="175" mass="19971">MSKKKNHRKRKQRKKTSKIDSLSLKSAESIINGQVQNFSIDTTDSIIDAYQQDPDKSICYPNGSLVLDEPEKNRALDELETTFTDPSVDVLIRTRYNFIDDINVINDTSNSQQSEREIENQFSYPIVDCSNHNCHVDELISENDDVLGNYDRSNGIQLKPIYESALFGANVYNLC</sequence>
<dbReference type="Proteomes" id="UP000616769">
    <property type="component" value="Unassembled WGS sequence"/>
</dbReference>
<comment type="caution">
    <text evidence="1">The sequence shown here is derived from an EMBL/GenBank/DDBJ whole genome shotgun (WGS) entry which is preliminary data.</text>
</comment>
<dbReference type="VEuPathDB" id="VectorBase:SSCA009220"/>
<accession>A0A131ZVX5</accession>
<dbReference type="OrthoDB" id="2649at2759"/>
<evidence type="ECO:0000313" key="2">
    <source>
        <dbReference type="Proteomes" id="UP000616769"/>
    </source>
</evidence>
<protein>
    <submittedName>
        <fullName evidence="1">Uncharacterized protein</fullName>
    </submittedName>
</protein>
<proteinExistence type="predicted"/>
<evidence type="ECO:0000313" key="1">
    <source>
        <dbReference type="EMBL" id="KPM02797.1"/>
    </source>
</evidence>
<reference evidence="1 2" key="1">
    <citation type="journal article" date="2015" name="Parasit. Vectors">
        <title>Draft genome of the scabies mite.</title>
        <authorList>
            <person name="Rider S.D.Jr."/>
            <person name="Morgan M.S."/>
            <person name="Arlian L.G."/>
        </authorList>
    </citation>
    <scope>NUCLEOTIDE SEQUENCE [LARGE SCALE GENOMIC DNA]</scope>
    <source>
        <strain evidence="1">Arlian Lab</strain>
    </source>
</reference>
<name>A0A131ZVX5_SARSC</name>
<dbReference type="EMBL" id="JXLN01002949">
    <property type="protein sequence ID" value="KPM02797.1"/>
    <property type="molecule type" value="Genomic_DNA"/>
</dbReference>
<organism evidence="1 2">
    <name type="scientific">Sarcoptes scabiei</name>
    <name type="common">Itch mite</name>
    <name type="synonym">Acarus scabiei</name>
    <dbReference type="NCBI Taxonomy" id="52283"/>
    <lineage>
        <taxon>Eukaryota</taxon>
        <taxon>Metazoa</taxon>
        <taxon>Ecdysozoa</taxon>
        <taxon>Arthropoda</taxon>
        <taxon>Chelicerata</taxon>
        <taxon>Arachnida</taxon>
        <taxon>Acari</taxon>
        <taxon>Acariformes</taxon>
        <taxon>Sarcoptiformes</taxon>
        <taxon>Astigmata</taxon>
        <taxon>Psoroptidia</taxon>
        <taxon>Sarcoptoidea</taxon>
        <taxon>Sarcoptidae</taxon>
        <taxon>Sarcoptinae</taxon>
        <taxon>Sarcoptes</taxon>
    </lineage>
</organism>
<dbReference type="AlphaFoldDB" id="A0A131ZVX5"/>